<protein>
    <recommendedName>
        <fullName evidence="4">Terminase small subunit</fullName>
    </recommendedName>
</protein>
<evidence type="ECO:0000313" key="2">
    <source>
        <dbReference type="EMBL" id="MFC4243377.1"/>
    </source>
</evidence>
<organism evidence="2 3">
    <name type="scientific">Gryllotalpicola reticulitermitis</name>
    <dbReference type="NCBI Taxonomy" id="1184153"/>
    <lineage>
        <taxon>Bacteria</taxon>
        <taxon>Bacillati</taxon>
        <taxon>Actinomycetota</taxon>
        <taxon>Actinomycetes</taxon>
        <taxon>Micrococcales</taxon>
        <taxon>Microbacteriaceae</taxon>
        <taxon>Gryllotalpicola</taxon>
    </lineage>
</organism>
<dbReference type="Proteomes" id="UP001595900">
    <property type="component" value="Unassembled WGS sequence"/>
</dbReference>
<dbReference type="RefSeq" id="WP_390228403.1">
    <property type="nucleotide sequence ID" value="NZ_JBHSCN010000005.1"/>
</dbReference>
<name>A0ABV8Q5V2_9MICO</name>
<evidence type="ECO:0000256" key="1">
    <source>
        <dbReference type="SAM" id="MobiDB-lite"/>
    </source>
</evidence>
<feature type="region of interest" description="Disordered" evidence="1">
    <location>
        <begin position="106"/>
        <end position="138"/>
    </location>
</feature>
<gene>
    <name evidence="2" type="ORF">ACFOYW_08325</name>
</gene>
<dbReference type="EMBL" id="JBHSCN010000005">
    <property type="protein sequence ID" value="MFC4243377.1"/>
    <property type="molecule type" value="Genomic_DNA"/>
</dbReference>
<keyword evidence="3" id="KW-1185">Reference proteome</keyword>
<sequence>MINGVPCTEPPVSGDDLCFRHGGKVNRLTRRTARLKAAQLVEPAIAQIAKLMVTAKSEAVRLRAAQVALDINGVGGYSSMKLDEIDARSVLMDRILAYRAGTGREIGARDDDDRDDDVTDAEVVEDTPAVTTTADPKRRELLDRLSAMRARDVHEAGEAD</sequence>
<proteinExistence type="predicted"/>
<reference evidence="3" key="1">
    <citation type="journal article" date="2019" name="Int. J. Syst. Evol. Microbiol.">
        <title>The Global Catalogue of Microorganisms (GCM) 10K type strain sequencing project: providing services to taxonomists for standard genome sequencing and annotation.</title>
        <authorList>
            <consortium name="The Broad Institute Genomics Platform"/>
            <consortium name="The Broad Institute Genome Sequencing Center for Infectious Disease"/>
            <person name="Wu L."/>
            <person name="Ma J."/>
        </authorList>
    </citation>
    <scope>NUCLEOTIDE SEQUENCE [LARGE SCALE GENOMIC DNA]</scope>
    <source>
        <strain evidence="3">CGMCC 1.10363</strain>
    </source>
</reference>
<feature type="compositionally biased region" description="Acidic residues" evidence="1">
    <location>
        <begin position="112"/>
        <end position="125"/>
    </location>
</feature>
<accession>A0ABV8Q5V2</accession>
<evidence type="ECO:0000313" key="3">
    <source>
        <dbReference type="Proteomes" id="UP001595900"/>
    </source>
</evidence>
<evidence type="ECO:0008006" key="4">
    <source>
        <dbReference type="Google" id="ProtNLM"/>
    </source>
</evidence>
<comment type="caution">
    <text evidence="2">The sequence shown here is derived from an EMBL/GenBank/DDBJ whole genome shotgun (WGS) entry which is preliminary data.</text>
</comment>